<organism evidence="12 13">
    <name type="scientific">Schaalia cardiffensis F0333</name>
    <dbReference type="NCBI Taxonomy" id="888050"/>
    <lineage>
        <taxon>Bacteria</taxon>
        <taxon>Bacillati</taxon>
        <taxon>Actinomycetota</taxon>
        <taxon>Actinomycetes</taxon>
        <taxon>Actinomycetales</taxon>
        <taxon>Actinomycetaceae</taxon>
        <taxon>Schaalia</taxon>
    </lineage>
</organism>
<feature type="domain" description="MalQ N-terminal beta-sandwich" evidence="11">
    <location>
        <begin position="78"/>
        <end position="169"/>
    </location>
</feature>
<keyword evidence="13" id="KW-1185">Reference proteome</keyword>
<dbReference type="Pfam" id="PF21226">
    <property type="entry name" value="MalQ_N"/>
    <property type="match status" value="1"/>
</dbReference>
<evidence type="ECO:0000256" key="6">
    <source>
        <dbReference type="ARBA" id="ARBA00022679"/>
    </source>
</evidence>
<dbReference type="InterPro" id="IPR048458">
    <property type="entry name" value="MalQ_N"/>
</dbReference>
<dbReference type="RefSeq" id="WP_005964189.1">
    <property type="nucleotide sequence ID" value="NZ_CP040505.1"/>
</dbReference>
<keyword evidence="5 10" id="KW-0328">Glycosyltransferase</keyword>
<evidence type="ECO:0000256" key="9">
    <source>
        <dbReference type="ARBA" id="ARBA00031501"/>
    </source>
</evidence>
<evidence type="ECO:0000256" key="10">
    <source>
        <dbReference type="RuleBase" id="RU361207"/>
    </source>
</evidence>
<dbReference type="Gene3D" id="3.20.20.80">
    <property type="entry name" value="Glycosidases"/>
    <property type="match status" value="1"/>
</dbReference>
<protein>
    <recommendedName>
        <fullName evidence="4 10">4-alpha-glucanotransferase</fullName>
        <ecNumber evidence="3 10">2.4.1.25</ecNumber>
    </recommendedName>
    <alternativeName>
        <fullName evidence="8 10">Amylomaltase</fullName>
    </alternativeName>
    <alternativeName>
        <fullName evidence="9 10">Disproportionating enzyme</fullName>
    </alternativeName>
</protein>
<evidence type="ECO:0000256" key="8">
    <source>
        <dbReference type="ARBA" id="ARBA00031423"/>
    </source>
</evidence>
<dbReference type="Proteomes" id="UP000013015">
    <property type="component" value="Unassembled WGS sequence"/>
</dbReference>
<dbReference type="Pfam" id="PF02446">
    <property type="entry name" value="Glyco_hydro_77"/>
    <property type="match status" value="1"/>
</dbReference>
<dbReference type="GO" id="GO:0004134">
    <property type="term" value="F:4-alpha-glucanotransferase activity"/>
    <property type="evidence" value="ECO:0007669"/>
    <property type="project" value="UniProtKB-EC"/>
</dbReference>
<dbReference type="GO" id="GO:0005975">
    <property type="term" value="P:carbohydrate metabolic process"/>
    <property type="evidence" value="ECO:0007669"/>
    <property type="project" value="InterPro"/>
</dbReference>
<dbReference type="NCBIfam" id="TIGR00217">
    <property type="entry name" value="malQ"/>
    <property type="match status" value="1"/>
</dbReference>
<dbReference type="STRING" id="888050.HMPREF9004_1605"/>
<reference evidence="12 13" key="1">
    <citation type="submission" date="2013-03" db="EMBL/GenBank/DDBJ databases">
        <title>Reference genome for the Human Microbiome Project.</title>
        <authorList>
            <person name="Aqrawi P."/>
            <person name="Ayvaz T."/>
            <person name="Bess C."/>
            <person name="Blankenburg K."/>
            <person name="Coyle M."/>
            <person name="Deng J."/>
            <person name="Forbes L."/>
            <person name="Fowler G."/>
            <person name="Francisco L."/>
            <person name="Fu Q."/>
            <person name="Gibbs R."/>
            <person name="Gross S."/>
            <person name="Gubbala S."/>
            <person name="Hale W."/>
            <person name="Hemphill L."/>
            <person name="Highlander S."/>
            <person name="Hirani K."/>
            <person name="Jackson L."/>
            <person name="Jakkamsetti A."/>
            <person name="Javaid M."/>
            <person name="Jayaseelan J.C."/>
            <person name="Jiang H."/>
            <person name="Joshi V."/>
            <person name="Korchina V."/>
            <person name="Kovar C."/>
            <person name="Lara F."/>
            <person name="Lee S."/>
            <person name="Liu Y."/>
            <person name="Mata R."/>
            <person name="Mathew T."/>
            <person name="Munidasa M."/>
            <person name="Muzny D."/>
            <person name="Nazareth L."/>
            <person name="Ngo R."/>
            <person name="Nguyen L."/>
            <person name="Nguyen N."/>
            <person name="Okwuonu G."/>
            <person name="Ongeri F."/>
            <person name="Palculict T."/>
            <person name="Patil S."/>
            <person name="Petrosino J."/>
            <person name="Pham C."/>
            <person name="Pham P."/>
            <person name="Pu L.-L."/>
            <person name="Qin X."/>
            <person name="Qu J."/>
            <person name="Reid J."/>
            <person name="Ross M."/>
            <person name="Ruth R."/>
            <person name="Saada N."/>
            <person name="San Lucas F."/>
            <person name="Santibanez J."/>
            <person name="Shang Y."/>
            <person name="Simmons D."/>
            <person name="Song X.-Z."/>
            <person name="Tang L.-Y."/>
            <person name="Thornton R."/>
            <person name="Warren J."/>
            <person name="Weissenberger G."/>
            <person name="Wilczek-Boney K."/>
            <person name="Worley K."/>
            <person name="Youmans B."/>
            <person name="Zhang J."/>
            <person name="Zhang L."/>
            <person name="Zhao Z."/>
            <person name="Zhou C."/>
            <person name="Zhu D."/>
            <person name="Zhu Y."/>
        </authorList>
    </citation>
    <scope>NUCLEOTIDE SEQUENCE [LARGE SCALE GENOMIC DNA]</scope>
    <source>
        <strain evidence="12 13">F0333</strain>
    </source>
</reference>
<dbReference type="HOGENOM" id="CLU_022072_1_0_11"/>
<dbReference type="EMBL" id="AQHZ01000024">
    <property type="protein sequence ID" value="ENO17695.1"/>
    <property type="molecule type" value="Genomic_DNA"/>
</dbReference>
<comment type="catalytic activity">
    <reaction evidence="1 10">
        <text>Transfers a segment of a (1-&gt;4)-alpha-D-glucan to a new position in an acceptor, which may be glucose or a (1-&gt;4)-alpha-D-glucan.</text>
        <dbReference type="EC" id="2.4.1.25"/>
    </reaction>
</comment>
<dbReference type="PANTHER" id="PTHR32438">
    <property type="entry name" value="4-ALPHA-GLUCANOTRANSFERASE DPE1, CHLOROPLASTIC/AMYLOPLASTIC"/>
    <property type="match status" value="1"/>
</dbReference>
<evidence type="ECO:0000313" key="13">
    <source>
        <dbReference type="Proteomes" id="UP000013015"/>
    </source>
</evidence>
<keyword evidence="7 10" id="KW-0119">Carbohydrate metabolism</keyword>
<evidence type="ECO:0000256" key="2">
    <source>
        <dbReference type="ARBA" id="ARBA00005684"/>
    </source>
</evidence>
<dbReference type="SUPFAM" id="SSF51445">
    <property type="entry name" value="(Trans)glycosidases"/>
    <property type="match status" value="1"/>
</dbReference>
<evidence type="ECO:0000256" key="7">
    <source>
        <dbReference type="ARBA" id="ARBA00023277"/>
    </source>
</evidence>
<dbReference type="AlphaFoldDB" id="N6W5B8"/>
<dbReference type="PATRIC" id="fig|888050.3.peg.1541"/>
<comment type="similarity">
    <text evidence="2 10">Belongs to the disproportionating enzyme family.</text>
</comment>
<dbReference type="PANTHER" id="PTHR32438:SF5">
    <property type="entry name" value="4-ALPHA-GLUCANOTRANSFERASE DPE1, CHLOROPLASTIC_AMYLOPLASTIC"/>
    <property type="match status" value="1"/>
</dbReference>
<evidence type="ECO:0000259" key="11">
    <source>
        <dbReference type="Pfam" id="PF21226"/>
    </source>
</evidence>
<gene>
    <name evidence="12" type="primary">malQ</name>
    <name evidence="12" type="ORF">HMPREF9004_1605</name>
</gene>
<evidence type="ECO:0000256" key="4">
    <source>
        <dbReference type="ARBA" id="ARBA00020295"/>
    </source>
</evidence>
<dbReference type="OrthoDB" id="9811841at2"/>
<dbReference type="InterPro" id="IPR017853">
    <property type="entry name" value="GH"/>
</dbReference>
<dbReference type="eggNOG" id="COG1640">
    <property type="taxonomic scope" value="Bacteria"/>
</dbReference>
<evidence type="ECO:0000256" key="5">
    <source>
        <dbReference type="ARBA" id="ARBA00022676"/>
    </source>
</evidence>
<evidence type="ECO:0000313" key="12">
    <source>
        <dbReference type="EMBL" id="ENO17695.1"/>
    </source>
</evidence>
<evidence type="ECO:0000256" key="3">
    <source>
        <dbReference type="ARBA" id="ARBA00012560"/>
    </source>
</evidence>
<comment type="caution">
    <text evidence="12">The sequence shown here is derived from an EMBL/GenBank/DDBJ whole genome shotgun (WGS) entry which is preliminary data.</text>
</comment>
<name>N6W5B8_9ACTO</name>
<proteinExistence type="inferred from homology"/>
<evidence type="ECO:0000256" key="1">
    <source>
        <dbReference type="ARBA" id="ARBA00000439"/>
    </source>
</evidence>
<accession>N6W5B8</accession>
<keyword evidence="6 10" id="KW-0808">Transferase</keyword>
<dbReference type="EC" id="2.4.1.25" evidence="3 10"/>
<sequence>MDYVTPAAEDIDGLRTLADKNGVSTFFWDWYGQRRDVSAHTLLEVLKSLGVGVGPESSVHDLHDALAEVENREWRRVLPATIVARQGQRREFPVHVPDGTWVRVSWIAEDGRSGECVQLDRWVPPRSIDGALVGRATFEVPDHLPSGWHRVIATLEGGQVHSTTLLIAPNRCHGGATADGKRRWGVAAQLYSTRSTRSWGLGDAEDLADLAALAADRGADFLLINPIHASAPIAPLENSPYLPVSRRWLNPIYIRPEMIDEYSHASLAVVKAIEELRVLANSSDTTDALVDRDRSWEAKRRALEMIFPLPRSYHREAQFQHFITEGGEDLRHFATWCALVEANESMILPEEVASSSMPQSDRARLELADRVEFWQWCQWIIAEQMEDAQRVAKSVGMDIGMMADLAVGVHPQGSEVWSRKEVFAPGMSVGAPPDMYSQQGQDWSEPPWSPRALAEAGYQPLRDMLRASLKNAGAIRIDHILGLFRLWWIPAGKTADQGTYVYYDHEAMLGAVLIEAERAGAVVIGEDLGTVEPWVRDYLRERGVLGTSILWFEKDEGGWPLHPEAYRRECLAAVNTHDLPPTAGYMAGVQTTLRHELGLLVDDVESVRAQDRLELEQVSARLREYSLLESVDPSEREFVEALHAYVSRTPSLLVVAALVDAVGDRHPQNLPGTNREYPNWCVPLCDDDGIEVLIDALPTNPRLNSLFSVMNAEMKN</sequence>
<dbReference type="InterPro" id="IPR003385">
    <property type="entry name" value="Glyco_hydro_77"/>
</dbReference>